<dbReference type="PROSITE" id="PS51077">
    <property type="entry name" value="HTH_ICLR"/>
    <property type="match status" value="1"/>
</dbReference>
<dbReference type="SMART" id="SM00346">
    <property type="entry name" value="HTH_ICLR"/>
    <property type="match status" value="1"/>
</dbReference>
<dbReference type="GO" id="GO:0045892">
    <property type="term" value="P:negative regulation of DNA-templated transcription"/>
    <property type="evidence" value="ECO:0007669"/>
    <property type="project" value="TreeGrafter"/>
</dbReference>
<dbReference type="Proteomes" id="UP001501729">
    <property type="component" value="Unassembled WGS sequence"/>
</dbReference>
<feature type="domain" description="IclR-ED" evidence="5">
    <location>
        <begin position="68"/>
        <end position="252"/>
    </location>
</feature>
<dbReference type="Pfam" id="PF09339">
    <property type="entry name" value="HTH_IclR"/>
    <property type="match status" value="1"/>
</dbReference>
<dbReference type="PANTHER" id="PTHR30136:SF35">
    <property type="entry name" value="HTH-TYPE TRANSCRIPTIONAL REGULATOR RV1719"/>
    <property type="match status" value="1"/>
</dbReference>
<dbReference type="InterPro" id="IPR005471">
    <property type="entry name" value="Tscrpt_reg_IclR_N"/>
</dbReference>
<accession>A0AAV3UNP8</accession>
<dbReference type="GO" id="GO:0003677">
    <property type="term" value="F:DNA binding"/>
    <property type="evidence" value="ECO:0007669"/>
    <property type="project" value="UniProtKB-KW"/>
</dbReference>
<dbReference type="InterPro" id="IPR029016">
    <property type="entry name" value="GAF-like_dom_sf"/>
</dbReference>
<dbReference type="SUPFAM" id="SSF55781">
    <property type="entry name" value="GAF domain-like"/>
    <property type="match status" value="1"/>
</dbReference>
<dbReference type="Pfam" id="PF01614">
    <property type="entry name" value="IclR_C"/>
    <property type="match status" value="1"/>
</dbReference>
<sequence>MTNDPNRIKAVENMFEIVENVGKLDGCGVRELANHMDLPKSTAHVYLKTLEDAGYAVKRNGEYQLSLRFLNVGGQIRHNNSLYQVGRNEIDDLARTTGEVATIGCEERGYRVMLYRTEPTGAIFNNAPTGEYTRMHWTALGKAILSQKSDREITDIADRHGLPRATEHTIVDRDTLLGEIETIRSQGYAVENEERVKGVKSIAVLIESDGETPDAAISVAGPKHEYTPERIQEELLPALQNTANVVELKTKHY</sequence>
<dbReference type="GO" id="GO:0003700">
    <property type="term" value="F:DNA-binding transcription factor activity"/>
    <property type="evidence" value="ECO:0007669"/>
    <property type="project" value="TreeGrafter"/>
</dbReference>
<comment type="caution">
    <text evidence="6">The sequence shown here is derived from an EMBL/GenBank/DDBJ whole genome shotgun (WGS) entry which is preliminary data.</text>
</comment>
<keyword evidence="3" id="KW-0804">Transcription</keyword>
<evidence type="ECO:0000259" key="4">
    <source>
        <dbReference type="PROSITE" id="PS51077"/>
    </source>
</evidence>
<evidence type="ECO:0000313" key="6">
    <source>
        <dbReference type="EMBL" id="GAA5060663.1"/>
    </source>
</evidence>
<keyword evidence="1" id="KW-0805">Transcription regulation</keyword>
<dbReference type="EMBL" id="BAABKX010000019">
    <property type="protein sequence ID" value="GAA5060663.1"/>
    <property type="molecule type" value="Genomic_DNA"/>
</dbReference>
<keyword evidence="2" id="KW-0238">DNA-binding</keyword>
<organism evidence="6 7">
    <name type="scientific">Haladaptatus pallidirubidus</name>
    <dbReference type="NCBI Taxonomy" id="1008152"/>
    <lineage>
        <taxon>Archaea</taxon>
        <taxon>Methanobacteriati</taxon>
        <taxon>Methanobacteriota</taxon>
        <taxon>Stenosarchaea group</taxon>
        <taxon>Halobacteria</taxon>
        <taxon>Halobacteriales</taxon>
        <taxon>Haladaptataceae</taxon>
        <taxon>Haladaptatus</taxon>
    </lineage>
</organism>
<dbReference type="InterPro" id="IPR014757">
    <property type="entry name" value="Tscrpt_reg_IclR_C"/>
</dbReference>
<dbReference type="SUPFAM" id="SSF46785">
    <property type="entry name" value="Winged helix' DNA-binding domain"/>
    <property type="match status" value="1"/>
</dbReference>
<evidence type="ECO:0000259" key="5">
    <source>
        <dbReference type="PROSITE" id="PS51078"/>
    </source>
</evidence>
<protein>
    <submittedName>
        <fullName evidence="6">IclR family transcriptional regulator</fullName>
    </submittedName>
</protein>
<dbReference type="Gene3D" id="3.30.450.40">
    <property type="match status" value="1"/>
</dbReference>
<dbReference type="PROSITE" id="PS51078">
    <property type="entry name" value="ICLR_ED"/>
    <property type="match status" value="1"/>
</dbReference>
<evidence type="ECO:0000256" key="3">
    <source>
        <dbReference type="ARBA" id="ARBA00023163"/>
    </source>
</evidence>
<name>A0AAV3UNP8_9EURY</name>
<gene>
    <name evidence="6" type="ORF">GCM10025751_46030</name>
</gene>
<dbReference type="PANTHER" id="PTHR30136">
    <property type="entry name" value="HELIX-TURN-HELIX TRANSCRIPTIONAL REGULATOR, ICLR FAMILY"/>
    <property type="match status" value="1"/>
</dbReference>
<keyword evidence="7" id="KW-1185">Reference proteome</keyword>
<dbReference type="InterPro" id="IPR036390">
    <property type="entry name" value="WH_DNA-bd_sf"/>
</dbReference>
<feature type="domain" description="HTH iclR-type" evidence="4">
    <location>
        <begin position="8"/>
        <end position="67"/>
    </location>
</feature>
<dbReference type="Gene3D" id="1.10.10.10">
    <property type="entry name" value="Winged helix-like DNA-binding domain superfamily/Winged helix DNA-binding domain"/>
    <property type="match status" value="1"/>
</dbReference>
<evidence type="ECO:0000256" key="2">
    <source>
        <dbReference type="ARBA" id="ARBA00023125"/>
    </source>
</evidence>
<evidence type="ECO:0000256" key="1">
    <source>
        <dbReference type="ARBA" id="ARBA00023015"/>
    </source>
</evidence>
<dbReference type="InterPro" id="IPR050707">
    <property type="entry name" value="HTH_MetabolicPath_Reg"/>
</dbReference>
<dbReference type="InterPro" id="IPR036388">
    <property type="entry name" value="WH-like_DNA-bd_sf"/>
</dbReference>
<dbReference type="GeneID" id="68615592"/>
<dbReference type="RefSeq" id="WP_227777460.1">
    <property type="nucleotide sequence ID" value="NZ_BAABKX010000019.1"/>
</dbReference>
<dbReference type="AlphaFoldDB" id="A0AAV3UNP8"/>
<reference evidence="6 7" key="1">
    <citation type="journal article" date="2019" name="Int. J. Syst. Evol. Microbiol.">
        <title>The Global Catalogue of Microorganisms (GCM) 10K type strain sequencing project: providing services to taxonomists for standard genome sequencing and annotation.</title>
        <authorList>
            <consortium name="The Broad Institute Genomics Platform"/>
            <consortium name="The Broad Institute Genome Sequencing Center for Infectious Disease"/>
            <person name="Wu L."/>
            <person name="Ma J."/>
        </authorList>
    </citation>
    <scope>NUCLEOTIDE SEQUENCE [LARGE SCALE GENOMIC DNA]</scope>
    <source>
        <strain evidence="6 7">JCM 17504</strain>
    </source>
</reference>
<proteinExistence type="predicted"/>
<evidence type="ECO:0000313" key="7">
    <source>
        <dbReference type="Proteomes" id="UP001501729"/>
    </source>
</evidence>